<dbReference type="GeneTree" id="ENSGT00860000136157"/>
<reference evidence="1" key="1">
    <citation type="submission" date="2025-08" db="UniProtKB">
        <authorList>
            <consortium name="Ensembl"/>
        </authorList>
    </citation>
    <scope>IDENTIFICATION</scope>
</reference>
<proteinExistence type="predicted"/>
<protein>
    <submittedName>
        <fullName evidence="1">RIKEN cDNA B430305J03 gene</fullName>
    </submittedName>
</protein>
<dbReference type="Ensembl" id="ENSMSIT00000028553.1">
    <property type="protein sequence ID" value="ENSMSIP00000022640.1"/>
    <property type="gene ID" value="ENSMSIG00000019226.1"/>
</dbReference>
<dbReference type="Proteomes" id="UP000694415">
    <property type="component" value="Unplaced"/>
</dbReference>
<sequence length="177" mass="19168">MGTAGSSWLRPLRRLALLKDRHLSPNSGCCAPLRIVHLQGIFQAPEGSRGSCSHLAWCSSVSHEELGLSPCPDKELGLGICGELQPSGQELRGHPTSPPSPTPLWLEPKYGLWIEPRGSRTESGHAQSEKQVWGLQVGRFRTAHPHASSNYLSQTPNSLAPGCESHTPKCFSIGCCR</sequence>
<name>A0A8C6HIR0_MUSSI</name>
<organism evidence="1 2">
    <name type="scientific">Mus spicilegus</name>
    <name type="common">Mound-building mouse</name>
    <dbReference type="NCBI Taxonomy" id="10103"/>
    <lineage>
        <taxon>Eukaryota</taxon>
        <taxon>Metazoa</taxon>
        <taxon>Chordata</taxon>
        <taxon>Craniata</taxon>
        <taxon>Vertebrata</taxon>
        <taxon>Euteleostomi</taxon>
        <taxon>Mammalia</taxon>
        <taxon>Eutheria</taxon>
        <taxon>Euarchontoglires</taxon>
        <taxon>Glires</taxon>
        <taxon>Rodentia</taxon>
        <taxon>Myomorpha</taxon>
        <taxon>Muroidea</taxon>
        <taxon>Muridae</taxon>
        <taxon>Murinae</taxon>
        <taxon>Mus</taxon>
        <taxon>Mus</taxon>
    </lineage>
</organism>
<keyword evidence="2" id="KW-1185">Reference proteome</keyword>
<reference evidence="1" key="2">
    <citation type="submission" date="2025-09" db="UniProtKB">
        <authorList>
            <consortium name="Ensembl"/>
        </authorList>
    </citation>
    <scope>IDENTIFICATION</scope>
</reference>
<accession>A0A8C6HIR0</accession>
<dbReference type="AlphaFoldDB" id="A0A8C6HIR0"/>
<evidence type="ECO:0000313" key="1">
    <source>
        <dbReference type="Ensembl" id="ENSMSIP00000022640.1"/>
    </source>
</evidence>
<evidence type="ECO:0000313" key="2">
    <source>
        <dbReference type="Proteomes" id="UP000694415"/>
    </source>
</evidence>